<dbReference type="PANTHER" id="PTHR42679">
    <property type="entry name" value="S-METHYL-5'-THIOADENOSINE PHOSPHORYLASE"/>
    <property type="match status" value="1"/>
</dbReference>
<comment type="miscellaneous">
    <text evidence="3">Although this enzyme belongs to the family of MTA phosphorylases based on sequence homology, it lacks several conserved amino acids in the substrate binding pocket that confer specificity towards MTA.</text>
</comment>
<protein>
    <recommendedName>
        <fullName evidence="3">Purine nucleoside phosphorylase</fullName>
        <shortName evidence="3">PNP</shortName>
        <ecNumber evidence="3">2.4.2.1</ecNumber>
    </recommendedName>
</protein>
<evidence type="ECO:0000313" key="6">
    <source>
        <dbReference type="Proteomes" id="UP000036027"/>
    </source>
</evidence>
<dbReference type="PANTHER" id="PTHR42679:SF2">
    <property type="entry name" value="S-METHYL-5'-THIOADENOSINE PHOSPHORYLASE"/>
    <property type="match status" value="1"/>
</dbReference>
<feature type="binding site" evidence="3">
    <location>
        <position position="183"/>
    </location>
    <ligand>
        <name>substrate</name>
    </ligand>
</feature>
<dbReference type="HAMAP" id="MF_01963">
    <property type="entry name" value="MTAP"/>
    <property type="match status" value="1"/>
</dbReference>
<reference evidence="5 6" key="1">
    <citation type="submission" date="2014-11" db="EMBL/GenBank/DDBJ databases">
        <title>Genome of a novel goose pathogen.</title>
        <authorList>
            <person name="Hansen C.M."/>
            <person name="Hueffer K."/>
            <person name="Choi S.C."/>
        </authorList>
    </citation>
    <scope>NUCLEOTIDE SEQUENCE [LARGE SCALE GENOMIC DNA]</scope>
    <source>
        <strain evidence="5 6">KH1503</strain>
    </source>
</reference>
<organism evidence="5 6">
    <name type="scientific">Neisseria arctica</name>
    <dbReference type="NCBI Taxonomy" id="1470200"/>
    <lineage>
        <taxon>Bacteria</taxon>
        <taxon>Pseudomonadati</taxon>
        <taxon>Pseudomonadota</taxon>
        <taxon>Betaproteobacteria</taxon>
        <taxon>Neisseriales</taxon>
        <taxon>Neisseriaceae</taxon>
        <taxon>Neisseria</taxon>
    </lineage>
</organism>
<comment type="caution">
    <text evidence="3">Lacks conserved residue(s) required for the propagation of feature annotation.</text>
</comment>
<dbReference type="EC" id="2.4.2.1" evidence="3"/>
<evidence type="ECO:0000259" key="4">
    <source>
        <dbReference type="Pfam" id="PF01048"/>
    </source>
</evidence>
<dbReference type="InterPro" id="IPR010044">
    <property type="entry name" value="MTAP"/>
</dbReference>
<dbReference type="UniPathway" id="UPA00606"/>
<feature type="site" description="Important for substrate specificity" evidence="3">
    <location>
        <position position="216"/>
    </location>
</feature>
<feature type="binding site" evidence="3">
    <location>
        <position position="8"/>
    </location>
    <ligand>
        <name>phosphate</name>
        <dbReference type="ChEBI" id="CHEBI:43474"/>
    </ligand>
</feature>
<keyword evidence="6" id="KW-1185">Reference proteome</keyword>
<keyword evidence="3" id="KW-0660">Purine salvage</keyword>
<comment type="pathway">
    <text evidence="3">Purine metabolism; purine nucleoside salvage.</text>
</comment>
<evidence type="ECO:0000256" key="1">
    <source>
        <dbReference type="ARBA" id="ARBA00022676"/>
    </source>
</evidence>
<keyword evidence="2 3" id="KW-0808">Transferase</keyword>
<name>A0A0J1C360_9NEIS</name>
<comment type="similarity">
    <text evidence="3">Belongs to the PNP/MTAP phosphorylase family. MTAP subfamily.</text>
</comment>
<sequence>MIAIIGGSGLTRLPEMHITHREIVRTPYGLPSSPLMQGTLGSHQIVFLARHGLNHTLAPHEINYRANIWALHSLGVQSIVSVGSVTSLNSNIEPGSLVVPDDIIDYTSGRVSTFFEGADQEVVHTDFTHPYDRKFRVGLIKHAETHGTPVISSAVYGCIEGPRLPTRAEARRFRNDGADIIGMTGMPEAVLARELNIAYAHLCGVIGMTGFNDGHTSSPDFRSRQTHQAIEKIRLLLTDL</sequence>
<dbReference type="Proteomes" id="UP000036027">
    <property type="component" value="Unassembled WGS sequence"/>
</dbReference>
<accession>A0A0J1C360</accession>
<keyword evidence="1 3" id="KW-0328">Glycosyltransferase</keyword>
<dbReference type="GO" id="GO:0005829">
    <property type="term" value="C:cytosol"/>
    <property type="evidence" value="ECO:0007669"/>
    <property type="project" value="TreeGrafter"/>
</dbReference>
<dbReference type="Gene3D" id="3.40.50.1580">
    <property type="entry name" value="Nucleoside phosphorylase domain"/>
    <property type="match status" value="1"/>
</dbReference>
<dbReference type="SUPFAM" id="SSF53167">
    <property type="entry name" value="Purine and uridine phosphorylases"/>
    <property type="match status" value="1"/>
</dbReference>
<dbReference type="EMBL" id="JTDO01000009">
    <property type="protein sequence ID" value="KLT72743.1"/>
    <property type="molecule type" value="Genomic_DNA"/>
</dbReference>
<comment type="caution">
    <text evidence="5">The sequence shown here is derived from an EMBL/GenBank/DDBJ whole genome shotgun (WGS) entry which is preliminary data.</text>
</comment>
<feature type="domain" description="Nucleoside phosphorylase" evidence="4">
    <location>
        <begin position="2"/>
        <end position="235"/>
    </location>
</feature>
<dbReference type="STRING" id="1470200.PL75_06600"/>
<dbReference type="AlphaFoldDB" id="A0A0J1C360"/>
<comment type="function">
    <text evidence="3">Purine nucleoside phosphorylase involved in purine salvage.</text>
</comment>
<comment type="subunit">
    <text evidence="3">Homohexamer. Dimer of a homotrimer.</text>
</comment>
<evidence type="ECO:0000256" key="2">
    <source>
        <dbReference type="ARBA" id="ARBA00022679"/>
    </source>
</evidence>
<evidence type="ECO:0000313" key="5">
    <source>
        <dbReference type="EMBL" id="KLT72743.1"/>
    </source>
</evidence>
<dbReference type="GO" id="GO:0006166">
    <property type="term" value="P:purine ribonucleoside salvage"/>
    <property type="evidence" value="ECO:0007669"/>
    <property type="project" value="UniProtKB-UniRule"/>
</dbReference>
<dbReference type="InterPro" id="IPR035994">
    <property type="entry name" value="Nucleoside_phosphorylase_sf"/>
</dbReference>
<dbReference type="NCBIfam" id="NF006599">
    <property type="entry name" value="PRK09136.1"/>
    <property type="match status" value="1"/>
</dbReference>
<dbReference type="GO" id="GO:0017061">
    <property type="term" value="F:S-methyl-5-thioadenosine phosphorylase activity"/>
    <property type="evidence" value="ECO:0007669"/>
    <property type="project" value="InterPro"/>
</dbReference>
<dbReference type="GO" id="GO:0019509">
    <property type="term" value="P:L-methionine salvage from methylthioadenosine"/>
    <property type="evidence" value="ECO:0007669"/>
    <property type="project" value="TreeGrafter"/>
</dbReference>
<gene>
    <name evidence="5" type="ORF">PL75_06600</name>
</gene>
<dbReference type="InterPro" id="IPR000845">
    <property type="entry name" value="Nucleoside_phosphorylase_d"/>
</dbReference>
<comment type="catalytic activity">
    <reaction evidence="3">
        <text>a purine D-ribonucleoside + phosphate = a purine nucleobase + alpha-D-ribose 1-phosphate</text>
        <dbReference type="Rhea" id="RHEA:19805"/>
        <dbReference type="ChEBI" id="CHEBI:26386"/>
        <dbReference type="ChEBI" id="CHEBI:43474"/>
        <dbReference type="ChEBI" id="CHEBI:57720"/>
        <dbReference type="ChEBI" id="CHEBI:142355"/>
        <dbReference type="EC" id="2.4.2.1"/>
    </reaction>
</comment>
<dbReference type="PATRIC" id="fig|1470200.3.peg.2539"/>
<proteinExistence type="inferred from homology"/>
<dbReference type="RefSeq" id="WP_047761129.1">
    <property type="nucleotide sequence ID" value="NZ_CP091510.1"/>
</dbReference>
<evidence type="ECO:0000256" key="3">
    <source>
        <dbReference type="HAMAP-Rule" id="MF_01963"/>
    </source>
</evidence>
<dbReference type="OrthoDB" id="1523230at2"/>
<dbReference type="Pfam" id="PF01048">
    <property type="entry name" value="PNP_UDP_1"/>
    <property type="match status" value="1"/>
</dbReference>
<feature type="binding site" evidence="3">
    <location>
        <position position="184"/>
    </location>
    <ligand>
        <name>phosphate</name>
        <dbReference type="ChEBI" id="CHEBI:43474"/>
    </ligand>
</feature>
<dbReference type="CDD" id="cd09010">
    <property type="entry name" value="MTAP_SsMTAPII_like_MTIP"/>
    <property type="match status" value="1"/>
</dbReference>
<feature type="binding site" evidence="3">
    <location>
        <begin position="50"/>
        <end position="51"/>
    </location>
    <ligand>
        <name>phosphate</name>
        <dbReference type="ChEBI" id="CHEBI:43474"/>
    </ligand>
</feature>